<gene>
    <name evidence="3" type="ORF">MW290_19150</name>
</gene>
<comment type="subcellular location">
    <subcellularLocation>
        <location evidence="1">Cell outer membrane</location>
    </subcellularLocation>
</comment>
<evidence type="ECO:0000313" key="3">
    <source>
        <dbReference type="EMBL" id="URI11089.1"/>
    </source>
</evidence>
<dbReference type="Pfam" id="PF03922">
    <property type="entry name" value="OmpW"/>
    <property type="match status" value="1"/>
</dbReference>
<protein>
    <submittedName>
        <fullName evidence="3">Outer membrane beta-barrel protein</fullName>
    </submittedName>
</protein>
<feature type="chain" id="PRO_5046093307" evidence="2">
    <location>
        <begin position="24"/>
        <end position="222"/>
    </location>
</feature>
<keyword evidence="2" id="KW-0732">Signal</keyword>
<dbReference type="InterPro" id="IPR005618">
    <property type="entry name" value="OMPW"/>
</dbReference>
<sequence length="222" mass="23430">MKAVSAAFALGLMAGAAVSAAHAQSSPWSLHAGVAHVRFSPTVDLSVAGQPVPDAGVRLDANRTAAVEIAYDLDTRWSLRMALGVPPTTTLRTAGSLSALVPPLTGKLGEVKYAPVVPSVTYRLLTEGPVRPYVGLGLNYMKVLATPDGDLAHMDVEDAWGTVLQAGFDVPLNPRWSIFLDARRMRIKTTATGTLTALGGLPVRGEVNLRPTVIFAGLGYRF</sequence>
<feature type="signal peptide" evidence="2">
    <location>
        <begin position="1"/>
        <end position="23"/>
    </location>
</feature>
<keyword evidence="4" id="KW-1185">Reference proteome</keyword>
<dbReference type="Proteomes" id="UP001056201">
    <property type="component" value="Chromosome 2"/>
</dbReference>
<dbReference type="InterPro" id="IPR011250">
    <property type="entry name" value="OMP/PagP_B-barrel"/>
</dbReference>
<dbReference type="PANTHER" id="PTHR36920:SF1">
    <property type="entry name" value="OUTER MEMBRANE PROTEIN W"/>
    <property type="match status" value="1"/>
</dbReference>
<dbReference type="PANTHER" id="PTHR36920">
    <property type="match status" value="1"/>
</dbReference>
<name>A0ABY4SDL3_AQUTE</name>
<evidence type="ECO:0000256" key="2">
    <source>
        <dbReference type="SAM" id="SignalP"/>
    </source>
</evidence>
<dbReference type="RefSeq" id="WP_250199287.1">
    <property type="nucleotide sequence ID" value="NZ_CP097636.1"/>
</dbReference>
<evidence type="ECO:0000313" key="4">
    <source>
        <dbReference type="Proteomes" id="UP001056201"/>
    </source>
</evidence>
<dbReference type="EMBL" id="CP097636">
    <property type="protein sequence ID" value="URI11089.1"/>
    <property type="molecule type" value="Genomic_DNA"/>
</dbReference>
<proteinExistence type="predicted"/>
<reference evidence="3" key="1">
    <citation type="submission" date="2022-05" db="EMBL/GenBank/DDBJ databases">
        <title>An RpoN-dependent PEP-CTERM gene is involved in floc formation of an Aquincola tertiaricarbonis strain.</title>
        <authorList>
            <person name="Qiu D."/>
            <person name="Xia M."/>
        </authorList>
    </citation>
    <scope>NUCLEOTIDE SEQUENCE</scope>
    <source>
        <strain evidence="3">RN12</strain>
    </source>
</reference>
<dbReference type="Gene3D" id="2.40.160.20">
    <property type="match status" value="1"/>
</dbReference>
<evidence type="ECO:0000256" key="1">
    <source>
        <dbReference type="ARBA" id="ARBA00004442"/>
    </source>
</evidence>
<accession>A0ABY4SDL3</accession>
<organism evidence="3 4">
    <name type="scientific">Aquincola tertiaricarbonis</name>
    <dbReference type="NCBI Taxonomy" id="391953"/>
    <lineage>
        <taxon>Bacteria</taxon>
        <taxon>Pseudomonadati</taxon>
        <taxon>Pseudomonadota</taxon>
        <taxon>Betaproteobacteria</taxon>
        <taxon>Burkholderiales</taxon>
        <taxon>Sphaerotilaceae</taxon>
        <taxon>Aquincola</taxon>
    </lineage>
</organism>
<dbReference type="SUPFAM" id="SSF56925">
    <property type="entry name" value="OMPA-like"/>
    <property type="match status" value="1"/>
</dbReference>